<evidence type="ECO:0000313" key="2">
    <source>
        <dbReference type="Proteomes" id="UP000075544"/>
    </source>
</evidence>
<dbReference type="PATRIC" id="fig|52133.19.peg.2389"/>
<dbReference type="Proteomes" id="UP000075544">
    <property type="component" value="Unassembled WGS sequence"/>
</dbReference>
<comment type="caution">
    <text evidence="1">The sequence shown here is derived from an EMBL/GenBank/DDBJ whole genome shotgun (WGS) entry which is preliminary data.</text>
</comment>
<accession>A0A150HT11</accession>
<gene>
    <name evidence="1" type="ORF">AVENLUH13518_02364</name>
</gene>
<organism evidence="1 2">
    <name type="scientific">Acinetobacter venetianus</name>
    <dbReference type="NCBI Taxonomy" id="52133"/>
    <lineage>
        <taxon>Bacteria</taxon>
        <taxon>Pseudomonadati</taxon>
        <taxon>Pseudomonadota</taxon>
        <taxon>Gammaproteobacteria</taxon>
        <taxon>Moraxellales</taxon>
        <taxon>Moraxellaceae</taxon>
        <taxon>Acinetobacter</taxon>
    </lineage>
</organism>
<name>A0A150HT11_9GAMM</name>
<dbReference type="EMBL" id="JRHX01000073">
    <property type="protein sequence ID" value="KXZ69518.1"/>
    <property type="molecule type" value="Genomic_DNA"/>
</dbReference>
<proteinExistence type="predicted"/>
<evidence type="ECO:0000313" key="1">
    <source>
        <dbReference type="EMBL" id="KXZ69518.1"/>
    </source>
</evidence>
<dbReference type="AlphaFoldDB" id="A0A150HT11"/>
<reference evidence="1 2" key="1">
    <citation type="journal article" date="2016" name="Sci. Rep.">
        <title>Genomic and phenotypic characterization of the species Acinetobacter venetianus.</title>
        <authorList>
            <person name="Fondi M."/>
            <person name="Maida I."/>
            <person name="Perrin E."/>
            <person name="Orlandini V."/>
            <person name="La Torre L."/>
            <person name="Bosi E."/>
            <person name="Negroni A."/>
            <person name="Zanaroli G."/>
            <person name="Fava F."/>
            <person name="Decorosi F."/>
            <person name="Giovannetti L."/>
            <person name="Viti C."/>
            <person name="Vaneechoutte M."/>
            <person name="Dijkshoorn L."/>
            <person name="Fani R."/>
        </authorList>
    </citation>
    <scope>NUCLEOTIDE SEQUENCE [LARGE SCALE GENOMIC DNA]</scope>
    <source>
        <strain evidence="1 2">LUH13518</strain>
    </source>
</reference>
<sequence length="35" mass="3982">MSLIATRNDTIHAFLPIAKHSKLNKEQTMTLIDND</sequence>
<protein>
    <submittedName>
        <fullName evidence="1">Uncharacterized protein</fullName>
    </submittedName>
</protein>